<name>A0A6N8NRX1_ECOLX</name>
<reference evidence="5 6" key="1">
    <citation type="submission" date="2019-12" db="EMBL/GenBank/DDBJ databases">
        <title>Enteriobacteria Tanzani isolates_8377-8380.</title>
        <authorList>
            <person name="Subbiah M."/>
            <person name="Call D."/>
        </authorList>
    </citation>
    <scope>NUCLEOTIDE SEQUENCE [LARGE SCALE GENOMIC DNA]</scope>
    <source>
        <strain evidence="4 6">8378wH8</strain>
        <strain evidence="3 5">8379wE6</strain>
    </source>
</reference>
<protein>
    <submittedName>
        <fullName evidence="3">Metal-dependent hydrolase</fullName>
    </submittedName>
</protein>
<dbReference type="EMBL" id="WTQQ01002063">
    <property type="protein sequence ID" value="MWR92950.1"/>
    <property type="molecule type" value="Genomic_DNA"/>
</dbReference>
<dbReference type="Pfam" id="PF01026">
    <property type="entry name" value="TatD_DNase"/>
    <property type="match status" value="1"/>
</dbReference>
<dbReference type="GO" id="GO:0005829">
    <property type="term" value="C:cytosol"/>
    <property type="evidence" value="ECO:0007669"/>
    <property type="project" value="TreeGrafter"/>
</dbReference>
<dbReference type="Proteomes" id="UP000462410">
    <property type="component" value="Unassembled WGS sequence"/>
</dbReference>
<dbReference type="PANTHER" id="PTHR46124">
    <property type="entry name" value="D-AMINOACYL-TRNA DEACYLASE"/>
    <property type="match status" value="1"/>
</dbReference>
<dbReference type="EMBL" id="WTRC01001261">
    <property type="protein sequence ID" value="MWT25353.1"/>
    <property type="molecule type" value="Genomic_DNA"/>
</dbReference>
<evidence type="ECO:0000256" key="2">
    <source>
        <dbReference type="ARBA" id="ARBA00022801"/>
    </source>
</evidence>
<dbReference type="InterPro" id="IPR032466">
    <property type="entry name" value="Metal_Hydrolase"/>
</dbReference>
<dbReference type="Gene3D" id="3.20.20.140">
    <property type="entry name" value="Metal-dependent hydrolases"/>
    <property type="match status" value="1"/>
</dbReference>
<feature type="non-terminal residue" evidence="3">
    <location>
        <position position="1"/>
    </location>
</feature>
<dbReference type="InterPro" id="IPR001130">
    <property type="entry name" value="TatD-like"/>
</dbReference>
<proteinExistence type="inferred from homology"/>
<evidence type="ECO:0000313" key="4">
    <source>
        <dbReference type="EMBL" id="MWT25353.1"/>
    </source>
</evidence>
<dbReference type="GO" id="GO:0016788">
    <property type="term" value="F:hydrolase activity, acting on ester bonds"/>
    <property type="evidence" value="ECO:0007669"/>
    <property type="project" value="InterPro"/>
</dbReference>
<dbReference type="SUPFAM" id="SSF51556">
    <property type="entry name" value="Metallo-dependent hydrolases"/>
    <property type="match status" value="1"/>
</dbReference>
<evidence type="ECO:0000313" key="5">
    <source>
        <dbReference type="Proteomes" id="UP000436482"/>
    </source>
</evidence>
<dbReference type="PANTHER" id="PTHR46124:SF3">
    <property type="entry name" value="HYDROLASE"/>
    <property type="match status" value="1"/>
</dbReference>
<comment type="similarity">
    <text evidence="1">Belongs to the metallo-dependent hydrolases superfamily. TatD-type hydrolase family.</text>
</comment>
<keyword evidence="2 3" id="KW-0378">Hydrolase</keyword>
<sequence length="88" mass="9408">GYKIGVGGTITYPRASKTRDVIAKLPLASLLLETDAPDMPLNGFQGQANRPEQAARVFAVLCELRSEPADEIAEVLLNNTYAVFSVSG</sequence>
<dbReference type="InterPro" id="IPR018228">
    <property type="entry name" value="DNase_TatD-rel_CS"/>
</dbReference>
<organism evidence="3 5">
    <name type="scientific">Escherichia coli</name>
    <dbReference type="NCBI Taxonomy" id="562"/>
    <lineage>
        <taxon>Bacteria</taxon>
        <taxon>Pseudomonadati</taxon>
        <taxon>Pseudomonadota</taxon>
        <taxon>Gammaproteobacteria</taxon>
        <taxon>Enterobacterales</taxon>
        <taxon>Enterobacteriaceae</taxon>
        <taxon>Escherichia</taxon>
    </lineage>
</organism>
<accession>A0A6N8NRX1</accession>
<dbReference type="AlphaFoldDB" id="A0A6N8NRX1"/>
<gene>
    <name evidence="4" type="ORF">GP965_31350</name>
    <name evidence="3" type="ORF">GP979_32485</name>
</gene>
<evidence type="ECO:0000313" key="6">
    <source>
        <dbReference type="Proteomes" id="UP000462410"/>
    </source>
</evidence>
<dbReference type="Proteomes" id="UP000436482">
    <property type="component" value="Unassembled WGS sequence"/>
</dbReference>
<dbReference type="PROSITE" id="PS01091">
    <property type="entry name" value="TATD_3"/>
    <property type="match status" value="1"/>
</dbReference>
<comment type="caution">
    <text evidence="3">The sequence shown here is derived from an EMBL/GenBank/DDBJ whole genome shotgun (WGS) entry which is preliminary data.</text>
</comment>
<evidence type="ECO:0000313" key="3">
    <source>
        <dbReference type="EMBL" id="MWR92950.1"/>
    </source>
</evidence>
<evidence type="ECO:0000256" key="1">
    <source>
        <dbReference type="ARBA" id="ARBA00009275"/>
    </source>
</evidence>